<sequence length="116" mass="12673">MPLTTAAIPTILVPFVSMAMTIPVTPMVITMTTIPKKTATAATISNNLDPHQTLAIIATIDSKLLYNCNSYTWAYTLVLTYLKPGAVGVLLTGQQVDEKYNIKCMQLAHNRLTHIP</sequence>
<accession>A0A915HIN5</accession>
<organism evidence="1 2">
    <name type="scientific">Romanomermis culicivorax</name>
    <name type="common">Nematode worm</name>
    <dbReference type="NCBI Taxonomy" id="13658"/>
    <lineage>
        <taxon>Eukaryota</taxon>
        <taxon>Metazoa</taxon>
        <taxon>Ecdysozoa</taxon>
        <taxon>Nematoda</taxon>
        <taxon>Enoplea</taxon>
        <taxon>Dorylaimia</taxon>
        <taxon>Mermithida</taxon>
        <taxon>Mermithoidea</taxon>
        <taxon>Mermithidae</taxon>
        <taxon>Romanomermis</taxon>
    </lineage>
</organism>
<reference evidence="2" key="1">
    <citation type="submission" date="2022-11" db="UniProtKB">
        <authorList>
            <consortium name="WormBaseParasite"/>
        </authorList>
    </citation>
    <scope>IDENTIFICATION</scope>
</reference>
<proteinExistence type="predicted"/>
<dbReference type="Proteomes" id="UP000887565">
    <property type="component" value="Unplaced"/>
</dbReference>
<dbReference type="AlphaFoldDB" id="A0A915HIN5"/>
<dbReference type="WBParaSite" id="nRc.2.0.1.t01868-RA">
    <property type="protein sequence ID" value="nRc.2.0.1.t01868-RA"/>
    <property type="gene ID" value="nRc.2.0.1.g01868"/>
</dbReference>
<protein>
    <submittedName>
        <fullName evidence="2">Uncharacterized protein</fullName>
    </submittedName>
</protein>
<keyword evidence="1" id="KW-1185">Reference proteome</keyword>
<name>A0A915HIN5_ROMCU</name>
<evidence type="ECO:0000313" key="2">
    <source>
        <dbReference type="WBParaSite" id="nRc.2.0.1.t01868-RA"/>
    </source>
</evidence>
<evidence type="ECO:0000313" key="1">
    <source>
        <dbReference type="Proteomes" id="UP000887565"/>
    </source>
</evidence>